<organism evidence="1 2">
    <name type="scientific">Pinibacter aurantiacus</name>
    <dbReference type="NCBI Taxonomy" id="2851599"/>
    <lineage>
        <taxon>Bacteria</taxon>
        <taxon>Pseudomonadati</taxon>
        <taxon>Bacteroidota</taxon>
        <taxon>Chitinophagia</taxon>
        <taxon>Chitinophagales</taxon>
        <taxon>Chitinophagaceae</taxon>
        <taxon>Pinibacter</taxon>
    </lineage>
</organism>
<dbReference type="RefSeq" id="WP_217795141.1">
    <property type="nucleotide sequence ID" value="NZ_JAHSPG010000018.1"/>
</dbReference>
<protein>
    <submittedName>
        <fullName evidence="1">Uncharacterized protein</fullName>
    </submittedName>
</protein>
<dbReference type="Proteomes" id="UP000812270">
    <property type="component" value="Unassembled WGS sequence"/>
</dbReference>
<comment type="caution">
    <text evidence="1">The sequence shown here is derived from an EMBL/GenBank/DDBJ whole genome shotgun (WGS) entry which is preliminary data.</text>
</comment>
<evidence type="ECO:0000313" key="1">
    <source>
        <dbReference type="EMBL" id="MBV4360605.1"/>
    </source>
</evidence>
<name>A0A9E2SG00_9BACT</name>
<dbReference type="AlphaFoldDB" id="A0A9E2SG00"/>
<gene>
    <name evidence="1" type="ORF">KTO63_25800</name>
</gene>
<keyword evidence="2" id="KW-1185">Reference proteome</keyword>
<proteinExistence type="predicted"/>
<reference evidence="1" key="1">
    <citation type="submission" date="2021-06" db="EMBL/GenBank/DDBJ databases">
        <authorList>
            <person name="Huq M.A."/>
        </authorList>
    </citation>
    <scope>NUCLEOTIDE SEQUENCE</scope>
    <source>
        <strain evidence="1">MAH-26</strain>
    </source>
</reference>
<dbReference type="EMBL" id="JAHSPG010000018">
    <property type="protein sequence ID" value="MBV4360605.1"/>
    <property type="molecule type" value="Genomic_DNA"/>
</dbReference>
<accession>A0A9E2SG00</accession>
<evidence type="ECO:0000313" key="2">
    <source>
        <dbReference type="Proteomes" id="UP000812270"/>
    </source>
</evidence>
<sequence>MKEQQRILEVYSKLDFAHGQVMPSLTSKLGLFVNFFEKRTYGNHYIETNGYLGGRIPTTGMPPAIGIAGGVGAFGALGTVSEEGITVFRAVDATEKGIIESTGKFSLQPGGVEAKYFAQSLEDANWYGQKLYPNGYSIIKGTVQSPISAAEYWYPHVDIGAYVFPQEALPFIKPH</sequence>